<reference evidence="1" key="2">
    <citation type="journal article" date="2020" name="Nat. Commun.">
        <title>Large-scale genome sequencing of mycorrhizal fungi provides insights into the early evolution of symbiotic traits.</title>
        <authorList>
            <person name="Miyauchi S."/>
            <person name="Kiss E."/>
            <person name="Kuo A."/>
            <person name="Drula E."/>
            <person name="Kohler A."/>
            <person name="Sanchez-Garcia M."/>
            <person name="Morin E."/>
            <person name="Andreopoulos B."/>
            <person name="Barry K.W."/>
            <person name="Bonito G."/>
            <person name="Buee M."/>
            <person name="Carver A."/>
            <person name="Chen C."/>
            <person name="Cichocki N."/>
            <person name="Clum A."/>
            <person name="Culley D."/>
            <person name="Crous P.W."/>
            <person name="Fauchery L."/>
            <person name="Girlanda M."/>
            <person name="Hayes R.D."/>
            <person name="Keri Z."/>
            <person name="LaButti K."/>
            <person name="Lipzen A."/>
            <person name="Lombard V."/>
            <person name="Magnuson J."/>
            <person name="Maillard F."/>
            <person name="Murat C."/>
            <person name="Nolan M."/>
            <person name="Ohm R.A."/>
            <person name="Pangilinan J."/>
            <person name="Pereira M.F."/>
            <person name="Perotto S."/>
            <person name="Peter M."/>
            <person name="Pfister S."/>
            <person name="Riley R."/>
            <person name="Sitrit Y."/>
            <person name="Stielow J.B."/>
            <person name="Szollosi G."/>
            <person name="Zifcakova L."/>
            <person name="Stursova M."/>
            <person name="Spatafora J.W."/>
            <person name="Tedersoo L."/>
            <person name="Vaario L.M."/>
            <person name="Yamada A."/>
            <person name="Yan M."/>
            <person name="Wang P."/>
            <person name="Xu J."/>
            <person name="Bruns T."/>
            <person name="Baldrian P."/>
            <person name="Vilgalys R."/>
            <person name="Dunand C."/>
            <person name="Henrissat B."/>
            <person name="Grigoriev I.V."/>
            <person name="Hibbett D."/>
            <person name="Nagy L.G."/>
            <person name="Martin F.M."/>
        </authorList>
    </citation>
    <scope>NUCLEOTIDE SEQUENCE</scope>
    <source>
        <strain evidence="1">Prilba</strain>
    </source>
</reference>
<evidence type="ECO:0000313" key="1">
    <source>
        <dbReference type="EMBL" id="KAF8473698.1"/>
    </source>
</evidence>
<protein>
    <submittedName>
        <fullName evidence="1">Uncharacterized protein</fullName>
    </submittedName>
</protein>
<gene>
    <name evidence="1" type="ORF">DFH94DRAFT_138934</name>
</gene>
<reference evidence="1" key="1">
    <citation type="submission" date="2019-10" db="EMBL/GenBank/DDBJ databases">
        <authorList>
            <consortium name="DOE Joint Genome Institute"/>
            <person name="Kuo A."/>
            <person name="Miyauchi S."/>
            <person name="Kiss E."/>
            <person name="Drula E."/>
            <person name="Kohler A."/>
            <person name="Sanchez-Garcia M."/>
            <person name="Andreopoulos B."/>
            <person name="Barry K.W."/>
            <person name="Bonito G."/>
            <person name="Buee M."/>
            <person name="Carver A."/>
            <person name="Chen C."/>
            <person name="Cichocki N."/>
            <person name="Clum A."/>
            <person name="Culley D."/>
            <person name="Crous P.W."/>
            <person name="Fauchery L."/>
            <person name="Girlanda M."/>
            <person name="Hayes R."/>
            <person name="Keri Z."/>
            <person name="LaButti K."/>
            <person name="Lipzen A."/>
            <person name="Lombard V."/>
            <person name="Magnuson J."/>
            <person name="Maillard F."/>
            <person name="Morin E."/>
            <person name="Murat C."/>
            <person name="Nolan M."/>
            <person name="Ohm R."/>
            <person name="Pangilinan J."/>
            <person name="Pereira M."/>
            <person name="Perotto S."/>
            <person name="Peter M."/>
            <person name="Riley R."/>
            <person name="Sitrit Y."/>
            <person name="Stielow B."/>
            <person name="Szollosi G."/>
            <person name="Zifcakova L."/>
            <person name="Stursova M."/>
            <person name="Spatafora J.W."/>
            <person name="Tedersoo L."/>
            <person name="Vaario L.-M."/>
            <person name="Yamada A."/>
            <person name="Yan M."/>
            <person name="Wang P."/>
            <person name="Xu J."/>
            <person name="Bruns T."/>
            <person name="Baldrian P."/>
            <person name="Vilgalys R."/>
            <person name="Henrissat B."/>
            <person name="Grigoriev I.V."/>
            <person name="Hibbett D."/>
            <person name="Nagy L.G."/>
            <person name="Martin F.M."/>
        </authorList>
    </citation>
    <scope>NUCLEOTIDE SEQUENCE</scope>
    <source>
        <strain evidence="1">Prilba</strain>
    </source>
</reference>
<proteinExistence type="predicted"/>
<dbReference type="AlphaFoldDB" id="A0A9P5JZJ4"/>
<name>A0A9P5JZJ4_9AGAM</name>
<accession>A0A9P5JZJ4</accession>
<keyword evidence="2" id="KW-1185">Reference proteome</keyword>
<sequence>MGDPALEEGDETGCLEMQVYTMLKAHSPHGRAHTPPFPPRHQRVSLERRLITYRLSKRSSPFISDKVQLVRTASQHHPIIFRRRQLMSLPHVFDTNPYRPYKFAMSTIGEHSQHRGGEHFEPQELLCPLERLPDSALRAQADFGCIRRTLTGSWGDCRVL</sequence>
<comment type="caution">
    <text evidence="1">The sequence shown here is derived from an EMBL/GenBank/DDBJ whole genome shotgun (WGS) entry which is preliminary data.</text>
</comment>
<dbReference type="Proteomes" id="UP000759537">
    <property type="component" value="Unassembled WGS sequence"/>
</dbReference>
<evidence type="ECO:0000313" key="2">
    <source>
        <dbReference type="Proteomes" id="UP000759537"/>
    </source>
</evidence>
<dbReference type="EMBL" id="WHVB01000018">
    <property type="protein sequence ID" value="KAF8473698.1"/>
    <property type="molecule type" value="Genomic_DNA"/>
</dbReference>
<organism evidence="1 2">
    <name type="scientific">Russula ochroleuca</name>
    <dbReference type="NCBI Taxonomy" id="152965"/>
    <lineage>
        <taxon>Eukaryota</taxon>
        <taxon>Fungi</taxon>
        <taxon>Dikarya</taxon>
        <taxon>Basidiomycota</taxon>
        <taxon>Agaricomycotina</taxon>
        <taxon>Agaricomycetes</taxon>
        <taxon>Russulales</taxon>
        <taxon>Russulaceae</taxon>
        <taxon>Russula</taxon>
    </lineage>
</organism>